<reference evidence="2 3" key="1">
    <citation type="journal article" date="2013" name="Genome Announc.">
        <title>Draft Genome Sequence of Pseudomonas fluorescens LMG 5329, a White Line-Inducing Principle-Producing Bioindicator for the Mushroom Pathogen Pseudomonas tolaasii.</title>
        <authorList>
            <person name="Ghequire M.G."/>
            <person name="Rokni-Zadeh H."/>
            <person name="Zarrineh P."/>
            <person name="De Mot R."/>
        </authorList>
    </citation>
    <scope>NUCLEOTIDE SEQUENCE [LARGE SCALE GENOMIC DNA]</scope>
    <source>
        <strain evidence="2 3">LMG 5329</strain>
    </source>
</reference>
<name>A0A0A1YSY5_PSEFL</name>
<organism evidence="2 3">
    <name type="scientific">Pseudomonas fluorescens LMG 5329</name>
    <dbReference type="NCBI Taxonomy" id="1324332"/>
    <lineage>
        <taxon>Bacteria</taxon>
        <taxon>Pseudomonadati</taxon>
        <taxon>Pseudomonadota</taxon>
        <taxon>Gammaproteobacteria</taxon>
        <taxon>Pseudomonadales</taxon>
        <taxon>Pseudomonadaceae</taxon>
        <taxon>Pseudomonas</taxon>
    </lineage>
</organism>
<dbReference type="OrthoDB" id="6637778at2"/>
<dbReference type="InterPro" id="IPR058351">
    <property type="entry name" value="DUF8038"/>
</dbReference>
<dbReference type="AlphaFoldDB" id="A0A0A1YSY5"/>
<feature type="domain" description="DUF8038" evidence="1">
    <location>
        <begin position="74"/>
        <end position="233"/>
    </location>
</feature>
<dbReference type="Proteomes" id="UP000030060">
    <property type="component" value="Unassembled WGS sequence"/>
</dbReference>
<evidence type="ECO:0000313" key="3">
    <source>
        <dbReference type="Proteomes" id="UP000030060"/>
    </source>
</evidence>
<evidence type="ECO:0000259" key="1">
    <source>
        <dbReference type="Pfam" id="PF26124"/>
    </source>
</evidence>
<proteinExistence type="predicted"/>
<dbReference type="EMBL" id="ASGY01000251">
    <property type="protein sequence ID" value="KGE63966.1"/>
    <property type="molecule type" value="Genomic_DNA"/>
</dbReference>
<evidence type="ECO:0000313" key="2">
    <source>
        <dbReference type="EMBL" id="KGE63966.1"/>
    </source>
</evidence>
<comment type="caution">
    <text evidence="2">The sequence shown here is derived from an EMBL/GenBank/DDBJ whole genome shotgun (WGS) entry which is preliminary data.</text>
</comment>
<gene>
    <name evidence="2" type="ORF">K814_0131635</name>
</gene>
<accession>A0A0A1YSY5</accession>
<protein>
    <recommendedName>
        <fullName evidence="1">DUF8038 domain-containing protein</fullName>
    </recommendedName>
</protein>
<dbReference type="Pfam" id="PF26124">
    <property type="entry name" value="DUF8038"/>
    <property type="match status" value="1"/>
</dbReference>
<dbReference type="RefSeq" id="WP_038851503.1">
    <property type="nucleotide sequence ID" value="NZ_ASGY01000251.1"/>
</dbReference>
<sequence>MNVQYKTHANDSNTLKFKVFDHDDEWQQKNSVFGPAFKKLYEAQIIPSATPRPLSHQQLKMNWEKLHADPDNHALNCYQASLRVGQAEKTLSAKVFDAITDATSGSDGINYSTRYLELMEIKPGKLNDQFNPAEITESGFLNFKHSTPNGQFGHTVYVQKTSSNELMLFNTNNLDLDAAMVRNGNPPQLSGAMTVYNLGNGKHKGLQNFIDGFNGNTGWQFAFTPASVLNANVNKLKP</sequence>